<evidence type="ECO:0000313" key="1">
    <source>
        <dbReference type="EMBL" id="KAF2904341.1"/>
    </source>
</evidence>
<accession>A0A8K0DJ99</accession>
<comment type="caution">
    <text evidence="1">The sequence shown here is derived from an EMBL/GenBank/DDBJ whole genome shotgun (WGS) entry which is preliminary data.</text>
</comment>
<organism evidence="1 2">
    <name type="scientific">Ignelater luminosus</name>
    <name type="common">Cucubano</name>
    <name type="synonym">Pyrophorus luminosus</name>
    <dbReference type="NCBI Taxonomy" id="2038154"/>
    <lineage>
        <taxon>Eukaryota</taxon>
        <taxon>Metazoa</taxon>
        <taxon>Ecdysozoa</taxon>
        <taxon>Arthropoda</taxon>
        <taxon>Hexapoda</taxon>
        <taxon>Insecta</taxon>
        <taxon>Pterygota</taxon>
        <taxon>Neoptera</taxon>
        <taxon>Endopterygota</taxon>
        <taxon>Coleoptera</taxon>
        <taxon>Polyphaga</taxon>
        <taxon>Elateriformia</taxon>
        <taxon>Elateroidea</taxon>
        <taxon>Elateridae</taxon>
        <taxon>Agrypninae</taxon>
        <taxon>Pyrophorini</taxon>
        <taxon>Ignelater</taxon>
    </lineage>
</organism>
<proteinExistence type="predicted"/>
<keyword evidence="2" id="KW-1185">Reference proteome</keyword>
<dbReference type="OrthoDB" id="6781505at2759"/>
<reference evidence="1" key="1">
    <citation type="submission" date="2019-08" db="EMBL/GenBank/DDBJ databases">
        <title>The genome of the North American firefly Photinus pyralis.</title>
        <authorList>
            <consortium name="Photinus pyralis genome working group"/>
            <person name="Fallon T.R."/>
            <person name="Sander Lower S.E."/>
            <person name="Weng J.-K."/>
        </authorList>
    </citation>
    <scope>NUCLEOTIDE SEQUENCE</scope>
    <source>
        <strain evidence="1">TRF0915ILg1</strain>
        <tissue evidence="1">Whole body</tissue>
    </source>
</reference>
<dbReference type="AlphaFoldDB" id="A0A8K0DJ99"/>
<protein>
    <submittedName>
        <fullName evidence="1">Uncharacterized protein</fullName>
    </submittedName>
</protein>
<name>A0A8K0DJ99_IGNLU</name>
<dbReference type="Proteomes" id="UP000801492">
    <property type="component" value="Unassembled WGS sequence"/>
</dbReference>
<sequence length="240" mass="27739">MVELAKDTCTLDWPLSDTKFFLGNFLSRNLLNCYFEQKNCSVKISNRYFNFNTCRKEISNAVFNTLEKWGLVDKVRAFVFDTTSSNTGRFNDYTGFSELVMILLGGTLPKGNKIRKLGAYHQARWMAKAIYSTKLLLLRSEFAITGVEEKALYRICGFIVVNYIKPWFTANKTTEAPWNDILLLKNLNKYKEKDAIVAGACLQKFVNHLWYLADEPVLFSLFDDNVPLEEKQLMTEKLRS</sequence>
<gene>
    <name evidence="1" type="ORF">ILUMI_01838</name>
</gene>
<evidence type="ECO:0000313" key="2">
    <source>
        <dbReference type="Proteomes" id="UP000801492"/>
    </source>
</evidence>
<dbReference type="EMBL" id="VTPC01000793">
    <property type="protein sequence ID" value="KAF2904341.1"/>
    <property type="molecule type" value="Genomic_DNA"/>
</dbReference>